<protein>
    <submittedName>
        <fullName evidence="2">Uncharacterized protein</fullName>
    </submittedName>
</protein>
<comment type="caution">
    <text evidence="2">The sequence shown here is derived from an EMBL/GenBank/DDBJ whole genome shotgun (WGS) entry which is preliminary data.</text>
</comment>
<evidence type="ECO:0000313" key="2">
    <source>
        <dbReference type="EMBL" id="KAB7514598.1"/>
    </source>
</evidence>
<keyword evidence="3" id="KW-1185">Reference proteome</keyword>
<name>A0A5N5U7Y2_9EURY</name>
<feature type="coiled-coil region" evidence="1">
    <location>
        <begin position="15"/>
        <end position="49"/>
    </location>
</feature>
<gene>
    <name evidence="2" type="ORF">DM867_05620</name>
</gene>
<keyword evidence="1" id="KW-0175">Coiled coil</keyword>
<reference evidence="2 3" key="1">
    <citation type="submission" date="2019-10" db="EMBL/GenBank/DDBJ databases">
        <title>Unraveling microbial dark matter from salterns through culturing: the case of the genus Halosegnis.</title>
        <authorList>
            <person name="Duran-Viseras A."/>
            <person name="Andrei A.-S."/>
            <person name="Vera-Gargallo B."/>
            <person name="Ghai R."/>
            <person name="Sanchez-Porro C."/>
            <person name="Ventosa A."/>
        </authorList>
    </citation>
    <scope>NUCLEOTIDE SEQUENCE [LARGE SCALE GENOMIC DNA]</scope>
    <source>
        <strain evidence="2 3">F18-79</strain>
    </source>
</reference>
<proteinExistence type="predicted"/>
<accession>A0A5N5U7Y2</accession>
<dbReference type="Proteomes" id="UP000326865">
    <property type="component" value="Unassembled WGS sequence"/>
</dbReference>
<sequence>MDYLGDDWDFDRFLEENQENQRQRLEAELERIQNQLDRRDELNEELLDEMSSKLDWYLKRLEEEYRSHGSSNVDELKSEVKRFYSLIRSEKQEHWNDKQRLERERRQLLREINELTDLDFQDLL</sequence>
<feature type="coiled-coil region" evidence="1">
    <location>
        <begin position="73"/>
        <end position="118"/>
    </location>
</feature>
<dbReference type="RefSeq" id="WP_152133856.1">
    <property type="nucleotide sequence ID" value="NZ_QKKZ01000002.1"/>
</dbReference>
<dbReference type="EMBL" id="QKKZ01000002">
    <property type="protein sequence ID" value="KAB7514598.1"/>
    <property type="molecule type" value="Genomic_DNA"/>
</dbReference>
<evidence type="ECO:0000313" key="3">
    <source>
        <dbReference type="Proteomes" id="UP000326865"/>
    </source>
</evidence>
<dbReference type="Pfam" id="PF26406">
    <property type="entry name" value="DUF8104"/>
    <property type="match status" value="1"/>
</dbReference>
<evidence type="ECO:0000256" key="1">
    <source>
        <dbReference type="SAM" id="Coils"/>
    </source>
</evidence>
<dbReference type="InterPro" id="IPR058417">
    <property type="entry name" value="DUF8104"/>
</dbReference>
<dbReference type="AlphaFoldDB" id="A0A5N5U7Y2"/>
<organism evidence="2 3">
    <name type="scientific">Halosegnis rubeus</name>
    <dbReference type="NCBI Taxonomy" id="2212850"/>
    <lineage>
        <taxon>Archaea</taxon>
        <taxon>Methanobacteriati</taxon>
        <taxon>Methanobacteriota</taxon>
        <taxon>Stenosarchaea group</taxon>
        <taxon>Halobacteria</taxon>
        <taxon>Halobacteriales</taxon>
        <taxon>Natronomonadaceae</taxon>
        <taxon>Halosegnis</taxon>
    </lineage>
</organism>